<dbReference type="EMBL" id="JAGVSJ010000018">
    <property type="protein sequence ID" value="MBX8632253.1"/>
    <property type="molecule type" value="Genomic_DNA"/>
</dbReference>
<protein>
    <submittedName>
        <fullName evidence="1">Uncharacterized protein</fullName>
    </submittedName>
</protein>
<evidence type="ECO:0000313" key="1">
    <source>
        <dbReference type="EMBL" id="MBX8632253.1"/>
    </source>
</evidence>
<accession>A0A8J7YQ39</accession>
<evidence type="ECO:0000313" key="2">
    <source>
        <dbReference type="Proteomes" id="UP000716004"/>
    </source>
</evidence>
<sequence length="91" mass="9151">MDKTGVDKLVRIAGTFVAALFVMSALFGGIAPVSHTAGAVAAAVPSQQGGNVTVGSGYSLTSWNLSGGTQVMQGNLTIKEGGVVRLTNETL</sequence>
<reference evidence="1" key="1">
    <citation type="submission" date="2021-04" db="EMBL/GenBank/DDBJ databases">
        <title>Genomic insights into ecological role and evolution of a novel Thermoplasmata order Candidatus Sysuiplasmatales.</title>
        <authorList>
            <person name="Yuan Y."/>
        </authorList>
    </citation>
    <scope>NUCLEOTIDE SEQUENCE</scope>
    <source>
        <strain evidence="1">YP2-bin.285</strain>
    </source>
</reference>
<dbReference type="AlphaFoldDB" id="A0A8J7YQ39"/>
<organism evidence="1 2">
    <name type="scientific">Candidatus Sysuiplasma superficiale</name>
    <dbReference type="NCBI Taxonomy" id="2823368"/>
    <lineage>
        <taxon>Archaea</taxon>
        <taxon>Methanobacteriati</taxon>
        <taxon>Thermoplasmatota</taxon>
        <taxon>Thermoplasmata</taxon>
        <taxon>Candidatus Sysuiplasmatales</taxon>
        <taxon>Candidatus Sysuiplasmataceae</taxon>
        <taxon>Candidatus Sysuiplasma</taxon>
    </lineage>
</organism>
<dbReference type="Proteomes" id="UP000716004">
    <property type="component" value="Unassembled WGS sequence"/>
</dbReference>
<feature type="non-terminal residue" evidence="1">
    <location>
        <position position="91"/>
    </location>
</feature>
<proteinExistence type="predicted"/>
<name>A0A8J7YQ39_9ARCH</name>
<gene>
    <name evidence="1" type="ORF">J9259_07050</name>
</gene>
<comment type="caution">
    <text evidence="1">The sequence shown here is derived from an EMBL/GenBank/DDBJ whole genome shotgun (WGS) entry which is preliminary data.</text>
</comment>